<evidence type="ECO:0000313" key="3">
    <source>
        <dbReference type="Proteomes" id="UP000005254"/>
    </source>
</evidence>
<proteinExistence type="predicted"/>
<name>A0ABC7ZIH6_MYCGT</name>
<dbReference type="AlphaFoldDB" id="A0ABC7ZIH6"/>
<dbReference type="Proteomes" id="UP000005254">
    <property type="component" value="Chromosome"/>
</dbReference>
<organism evidence="2 3">
    <name type="scientific">Mycoplasmoides genitalium M6320</name>
    <dbReference type="NCBI Taxonomy" id="662945"/>
    <lineage>
        <taxon>Bacteria</taxon>
        <taxon>Bacillati</taxon>
        <taxon>Mycoplasmatota</taxon>
        <taxon>Mycoplasmoidales</taxon>
        <taxon>Mycoplasmoidaceae</taxon>
        <taxon>Mycoplasmoides</taxon>
    </lineage>
</organism>
<dbReference type="RefSeq" id="WP_014894426.1">
    <property type="nucleotide sequence ID" value="NC_018497.1"/>
</dbReference>
<protein>
    <submittedName>
        <fullName evidence="2">Uncharacterized protein</fullName>
    </submittedName>
</protein>
<gene>
    <name evidence="2" type="ORF">CM1_01200</name>
</gene>
<accession>A0ABC7ZIH6</accession>
<dbReference type="NCBIfam" id="NF045738">
    <property type="entry name" value="MPN121"/>
    <property type="match status" value="1"/>
</dbReference>
<reference evidence="2 3" key="1">
    <citation type="journal article" date="2012" name="J. Bacteriol.">
        <title>Draft Genome Sequences of Four Axenic Mycoplasma genitalium Strains Isolated from Denmark, Japan, and Australia.</title>
        <authorList>
            <person name="McGowin C.L."/>
            <person name="Ma L."/>
            <person name="Jensen J.S."/>
            <person name="Mancuso M.M."/>
            <person name="Hamasuna R."/>
            <person name="Adegboye D."/>
            <person name="Martin D.H."/>
        </authorList>
    </citation>
    <scope>NUCLEOTIDE SEQUENCE [LARGE SCALE GENOMIC DNA]</scope>
    <source>
        <strain evidence="2 3">M6320</strain>
    </source>
</reference>
<dbReference type="KEGG" id="mgx:CM1_01200"/>
<sequence length="122" mass="13512">MSEQKRRTIQIAISEDHYEELQKALELLKGTQLPFSTTVEQFVQLILSNYVATSNKISSLAKSGFDVASLQQELEKIGNLSGVDDNLKGFLSELLKTSRNGFSNPNKDGKKNDDDNNSSSKS</sequence>
<feature type="region of interest" description="Disordered" evidence="1">
    <location>
        <begin position="97"/>
        <end position="122"/>
    </location>
</feature>
<evidence type="ECO:0000256" key="1">
    <source>
        <dbReference type="SAM" id="MobiDB-lite"/>
    </source>
</evidence>
<evidence type="ECO:0000313" key="2">
    <source>
        <dbReference type="EMBL" id="AFQ04020.1"/>
    </source>
</evidence>
<dbReference type="EMBL" id="CP003772">
    <property type="protein sequence ID" value="AFQ04020.1"/>
    <property type="molecule type" value="Genomic_DNA"/>
</dbReference>